<protein>
    <submittedName>
        <fullName evidence="2">Uncharacterized protein</fullName>
    </submittedName>
</protein>
<evidence type="ECO:0000313" key="1">
    <source>
        <dbReference type="Proteomes" id="UP000095287"/>
    </source>
</evidence>
<reference evidence="2" key="1">
    <citation type="submission" date="2016-11" db="UniProtKB">
        <authorList>
            <consortium name="WormBaseParasite"/>
        </authorList>
    </citation>
    <scope>IDENTIFICATION</scope>
</reference>
<organism evidence="1 2">
    <name type="scientific">Steinernema glaseri</name>
    <dbReference type="NCBI Taxonomy" id="37863"/>
    <lineage>
        <taxon>Eukaryota</taxon>
        <taxon>Metazoa</taxon>
        <taxon>Ecdysozoa</taxon>
        <taxon>Nematoda</taxon>
        <taxon>Chromadorea</taxon>
        <taxon>Rhabditida</taxon>
        <taxon>Tylenchina</taxon>
        <taxon>Panagrolaimomorpha</taxon>
        <taxon>Strongyloidoidea</taxon>
        <taxon>Steinernematidae</taxon>
        <taxon>Steinernema</taxon>
    </lineage>
</organism>
<accession>A0A1I8AHP8</accession>
<keyword evidence="1" id="KW-1185">Reference proteome</keyword>
<evidence type="ECO:0000313" key="2">
    <source>
        <dbReference type="WBParaSite" id="L893_g5892.t1"/>
    </source>
</evidence>
<dbReference type="WBParaSite" id="L893_g5892.t1">
    <property type="protein sequence ID" value="L893_g5892.t1"/>
    <property type="gene ID" value="L893_g5892"/>
</dbReference>
<proteinExistence type="predicted"/>
<name>A0A1I8AHP8_9BILA</name>
<dbReference type="AlphaFoldDB" id="A0A1I8AHP8"/>
<dbReference type="Proteomes" id="UP000095287">
    <property type="component" value="Unplaced"/>
</dbReference>
<sequence>MICTSVQASILAARIRRHEPAAWVNTPPNCVPGSVGKKQFVFPFFEAWDGYIFTLIFAPDHFDWFSNSA</sequence>